<dbReference type="PANTHER" id="PTHR48057">
    <property type="entry name" value="LEUCINE-RICH REPEAT SERINE/THREONINE-PROTEIN KINASE 1"/>
    <property type="match status" value="1"/>
</dbReference>
<dbReference type="InterPro" id="IPR003591">
    <property type="entry name" value="Leu-rich_rpt_typical-subtyp"/>
</dbReference>
<keyword evidence="7" id="KW-0808">Transferase</keyword>
<feature type="compositionally biased region" description="Basic and acidic residues" evidence="3">
    <location>
        <begin position="89"/>
        <end position="106"/>
    </location>
</feature>
<keyword evidence="4" id="KW-0472">Membrane</keyword>
<keyword evidence="1" id="KW-0433">Leucine-rich repeat</keyword>
<feature type="transmembrane region" description="Helical" evidence="4">
    <location>
        <begin position="1360"/>
        <end position="1384"/>
    </location>
</feature>
<dbReference type="SUPFAM" id="SSF52047">
    <property type="entry name" value="RNI-like"/>
    <property type="match status" value="1"/>
</dbReference>
<keyword evidence="7" id="KW-0675">Receptor</keyword>
<feature type="transmembrane region" description="Helical" evidence="4">
    <location>
        <begin position="1513"/>
        <end position="1533"/>
    </location>
</feature>
<feature type="region of interest" description="Disordered" evidence="3">
    <location>
        <begin position="74"/>
        <end position="109"/>
    </location>
</feature>
<keyword evidence="4" id="KW-0812">Transmembrane</keyword>
<organism evidence="7 8">
    <name type="scientific">Anaeramoeba flamelloides</name>
    <dbReference type="NCBI Taxonomy" id="1746091"/>
    <lineage>
        <taxon>Eukaryota</taxon>
        <taxon>Metamonada</taxon>
        <taxon>Anaeramoebidae</taxon>
        <taxon>Anaeramoeba</taxon>
    </lineage>
</organism>
<dbReference type="InterPro" id="IPR001611">
    <property type="entry name" value="Leu-rich_rpt"/>
</dbReference>
<name>A0AAV7ZMC9_9EUKA</name>
<feature type="transmembrane region" description="Helical" evidence="4">
    <location>
        <begin position="1302"/>
        <end position="1319"/>
    </location>
</feature>
<keyword evidence="2" id="KW-0677">Repeat</keyword>
<sequence length="1647" mass="189728">MIKKKNGVQIQLLILILVFCILTIEGKQEFKENQTKNEIIHHLKKNIKEQQFEFLYKLPDDDLLSISEWFQKESQQTTENNNEGSQTKMNEKEKEKEKEGEKENKNTNKKQFLSHFSQRDCDKRLNHTQNYDILTNFYTNLNGSTWNNNKNWLNDSVCFCNWFGLGCIEENCNKENCSGCQIGSFDLKDNNLKGYVPEDIVELNFLNTIDFSKNPEIKYYQNFGDFCFLSHLSITNNKMTELPLGIENNEKLIFIDLNFNSFEYFPTTICSLTNILSIYLDHNNIHSLPDCIGILEGTKIISLDHNAITTITESIGNLINLSVFSLQHNQLTILPDEIGNLKSLKTLTLNNNLLNKLPPTIGDLTNLTNLDIYSNQLISIPEEIGKLINLFELDLSSNKLNFLPASLQNLNSITAVNLFNNSFSEIPEFLKEYKSVCNLIMNYNYLTTIPTWIEELSSLSALDMSNNQLKELPSSISNIGSLASLIFTNNKISIFPEWIGDMTSLTKVDFSDNLITNIPINVFHNINLKELSLSNNKISELPDTFPNNTSLFIVRLSYNNLKEIPDCLFQIKALEYLELNNNQIKSIPKKIKELKNINSLILAYNKIETIPIEITELENLKFLRINQNQISHLEKEMFKNSKIASINLSNNLLTNTAAFCGVQSSYLFLGNNNIKEIDECFSSTNNLFYLSLRSNQIEKGLEYLMNNTQLEALLLDHNLIKNIPKQISNLNKLVIITLHHNLIDELPEEFSSLTQLTELDLTQNSLKTLPSKFNKLTRLTKLILKQNSFDKIPPVISELTELQYLDFSINHLLKIDLDFNNLKNLKELLFDQNSIFQQLPTSISNLTNLNKLILSNNLLFQMSKSISNLVNLQVLDLSNNLFSDFPRGIYSLRNLQSLNLEHNYIESQIDSSFTKLENLQYLKLSKNKFSGLVSTEFFKLKNLVYLDISCNEFNGNFETSLLCNSPNLETLLMNNNKLTSFIPQSQQLECNLPVLQEINFSHNLIESSINDIIQYFLLFKNNLQYFKFSDNQLFGNLNLKTMNKFAELKEFHIDNNLKITGVAPEFLDCYSMITILLQYTSLGGTIPGNWGNLPHLNKLDISYTLMKSSSIPTFLDYDFNTWKRENKDSPMLCPGFIGKNRFISSNLGFQYLQNVNCVCDSGYFRGKNGDKCIKCEYGCDCIPGTNNNCYPSPNFTNPEKITPCAKVNQNTICKLYIDQAYGNSNHQLNANFSCQAGFTGRLCSKCVGQEGKKNTNGDKAGYYPLNNNCLICKKSSMVLIPMTLLLLIFILVLFLIKRHCSLTGLLQIMIFFFQIQIIFSTSNLNLPSNITEFMQYFYLFSTLDIGILKCFRHNLEFENLFGLVISFPLFSLLFCFVLFLFGYIKYKIIARKNKKNFKNKDFKKHLLNIKDNKLIIENNNSNSNEESNLHSDLDLPSDFYSDSKSDSNSNFGNDFKKNKIMINDSDGDSSNDNNNNIINIINNNNDDINIINNDDNNDKIEKKQIVLNFKEKLIIWFYKCTYIFFFLLSINYFPVTSWIFKIYGCSLSDENNIKYLSTVSYFQCSPSTKKYRIVLSFAIICTVVYIFGIPLTFLILIVKNRKKNCDNICSANKINKGEILIGFLTEIFKKKYWWWFLIIFLQKIPYK</sequence>
<dbReference type="SMART" id="SM00364">
    <property type="entry name" value="LRR_BAC"/>
    <property type="match status" value="11"/>
</dbReference>
<evidence type="ECO:0000256" key="3">
    <source>
        <dbReference type="SAM" id="MobiDB-lite"/>
    </source>
</evidence>
<dbReference type="SUPFAM" id="SSF52058">
    <property type="entry name" value="L domain-like"/>
    <property type="match status" value="4"/>
</dbReference>
<dbReference type="InterPro" id="IPR055414">
    <property type="entry name" value="LRR_R13L4/SHOC2-like"/>
</dbReference>
<dbReference type="Gene3D" id="3.80.10.10">
    <property type="entry name" value="Ribonuclease Inhibitor"/>
    <property type="match status" value="6"/>
</dbReference>
<keyword evidence="4" id="KW-1133">Transmembrane helix</keyword>
<dbReference type="InterPro" id="IPR052595">
    <property type="entry name" value="LRRC69/RLP"/>
</dbReference>
<dbReference type="Pfam" id="PF23598">
    <property type="entry name" value="LRR_14"/>
    <property type="match status" value="1"/>
</dbReference>
<keyword evidence="7" id="KW-0418">Kinase</keyword>
<dbReference type="FunFam" id="3.80.10.10:FF:000041">
    <property type="entry name" value="LRR receptor-like serine/threonine-protein kinase ERECTA"/>
    <property type="match status" value="1"/>
</dbReference>
<evidence type="ECO:0000259" key="6">
    <source>
        <dbReference type="Pfam" id="PF23598"/>
    </source>
</evidence>
<keyword evidence="5" id="KW-0732">Signal</keyword>
<evidence type="ECO:0000256" key="5">
    <source>
        <dbReference type="SAM" id="SignalP"/>
    </source>
</evidence>
<dbReference type="PROSITE" id="PS51450">
    <property type="entry name" value="LRR"/>
    <property type="match status" value="8"/>
</dbReference>
<evidence type="ECO:0000313" key="7">
    <source>
        <dbReference type="EMBL" id="KAJ3441009.1"/>
    </source>
</evidence>
<dbReference type="SMART" id="SM00369">
    <property type="entry name" value="LRR_TYP"/>
    <property type="match status" value="23"/>
</dbReference>
<feature type="chain" id="PRO_5043529705" evidence="5">
    <location>
        <begin position="27"/>
        <end position="1647"/>
    </location>
</feature>
<dbReference type="SMART" id="SM00365">
    <property type="entry name" value="LRR_SD22"/>
    <property type="match status" value="15"/>
</dbReference>
<evidence type="ECO:0000256" key="2">
    <source>
        <dbReference type="ARBA" id="ARBA00022737"/>
    </source>
</evidence>
<reference evidence="7" key="1">
    <citation type="submission" date="2022-08" db="EMBL/GenBank/DDBJ databases">
        <title>Novel sulphate-reducing endosymbionts in the free-living metamonad Anaeramoeba.</title>
        <authorList>
            <person name="Jerlstrom-Hultqvist J."/>
            <person name="Cepicka I."/>
            <person name="Gallot-Lavallee L."/>
            <person name="Salas-Leiva D."/>
            <person name="Curtis B.A."/>
            <person name="Zahonova K."/>
            <person name="Pipaliya S."/>
            <person name="Dacks J."/>
            <person name="Roger A.J."/>
        </authorList>
    </citation>
    <scope>NUCLEOTIDE SEQUENCE</scope>
    <source>
        <strain evidence="7">Busselton2</strain>
    </source>
</reference>
<dbReference type="Pfam" id="PF13855">
    <property type="entry name" value="LRR_8"/>
    <property type="match status" value="3"/>
</dbReference>
<dbReference type="EMBL" id="JANTQA010000029">
    <property type="protein sequence ID" value="KAJ3441009.1"/>
    <property type="molecule type" value="Genomic_DNA"/>
</dbReference>
<feature type="transmembrane region" description="Helical" evidence="4">
    <location>
        <begin position="1573"/>
        <end position="1598"/>
    </location>
</feature>
<proteinExistence type="predicted"/>
<dbReference type="PANTHER" id="PTHR48057:SF30">
    <property type="entry name" value="DNA-DAMAGE-REPAIR_TOLERATION DRT100-LIKE PROTEIN"/>
    <property type="match status" value="1"/>
</dbReference>
<dbReference type="InterPro" id="IPR032675">
    <property type="entry name" value="LRR_dom_sf"/>
</dbReference>
<protein>
    <submittedName>
        <fullName evidence="7">Mdis1-interacting receptor like kinase 2-like</fullName>
    </submittedName>
</protein>
<evidence type="ECO:0000313" key="8">
    <source>
        <dbReference type="Proteomes" id="UP001146793"/>
    </source>
</evidence>
<dbReference type="Pfam" id="PF00560">
    <property type="entry name" value="LRR_1"/>
    <property type="match status" value="2"/>
</dbReference>
<feature type="compositionally biased region" description="Polar residues" evidence="3">
    <location>
        <begin position="74"/>
        <end position="87"/>
    </location>
</feature>
<dbReference type="GO" id="GO:0016301">
    <property type="term" value="F:kinase activity"/>
    <property type="evidence" value="ECO:0007669"/>
    <property type="project" value="UniProtKB-KW"/>
</dbReference>
<evidence type="ECO:0000256" key="1">
    <source>
        <dbReference type="ARBA" id="ARBA00022614"/>
    </source>
</evidence>
<dbReference type="Proteomes" id="UP001146793">
    <property type="component" value="Unassembled WGS sequence"/>
</dbReference>
<gene>
    <name evidence="7" type="ORF">M0812_13012</name>
</gene>
<feature type="transmembrane region" description="Helical" evidence="4">
    <location>
        <begin position="1276"/>
        <end position="1295"/>
    </location>
</feature>
<evidence type="ECO:0000256" key="4">
    <source>
        <dbReference type="SAM" id="Phobius"/>
    </source>
</evidence>
<accession>A0AAV7ZMC9</accession>
<feature type="domain" description="Disease resistance R13L4/SHOC-2-like LRR" evidence="6">
    <location>
        <begin position="313"/>
        <end position="418"/>
    </location>
</feature>
<feature type="signal peptide" evidence="5">
    <location>
        <begin position="1"/>
        <end position="26"/>
    </location>
</feature>
<comment type="caution">
    <text evidence="7">The sequence shown here is derived from an EMBL/GenBank/DDBJ whole genome shotgun (WGS) entry which is preliminary data.</text>
</comment>